<accession>A0A3N4KX45</accession>
<feature type="transmembrane region" description="Helical" evidence="2">
    <location>
        <begin position="6"/>
        <end position="30"/>
    </location>
</feature>
<keyword evidence="2" id="KW-0812">Transmembrane</keyword>
<dbReference type="EMBL" id="ML119115">
    <property type="protein sequence ID" value="RPB15076.1"/>
    <property type="molecule type" value="Genomic_DNA"/>
</dbReference>
<feature type="region of interest" description="Disordered" evidence="1">
    <location>
        <begin position="87"/>
        <end position="112"/>
    </location>
</feature>
<proteinExistence type="predicted"/>
<keyword evidence="2" id="KW-0472">Membrane</keyword>
<dbReference type="AlphaFoldDB" id="A0A3N4KX45"/>
<sequence length="112" mass="12781">MADVITDFYISITIAMAMAMVMVIVARSFLGERRGSQLSIRISTWYDYVDRLRAEEAITALPEEVCYSKATTPRLRRGRQRAARVSFAARGELSDNNNNNNRSEQKETEEMP</sequence>
<evidence type="ECO:0000256" key="1">
    <source>
        <dbReference type="SAM" id="MobiDB-lite"/>
    </source>
</evidence>
<keyword evidence="4" id="KW-1185">Reference proteome</keyword>
<reference evidence="3 4" key="1">
    <citation type="journal article" date="2018" name="Nat. Ecol. Evol.">
        <title>Pezizomycetes genomes reveal the molecular basis of ectomycorrhizal truffle lifestyle.</title>
        <authorList>
            <person name="Murat C."/>
            <person name="Payen T."/>
            <person name="Noel B."/>
            <person name="Kuo A."/>
            <person name="Morin E."/>
            <person name="Chen J."/>
            <person name="Kohler A."/>
            <person name="Krizsan K."/>
            <person name="Balestrini R."/>
            <person name="Da Silva C."/>
            <person name="Montanini B."/>
            <person name="Hainaut M."/>
            <person name="Levati E."/>
            <person name="Barry K.W."/>
            <person name="Belfiori B."/>
            <person name="Cichocki N."/>
            <person name="Clum A."/>
            <person name="Dockter R.B."/>
            <person name="Fauchery L."/>
            <person name="Guy J."/>
            <person name="Iotti M."/>
            <person name="Le Tacon F."/>
            <person name="Lindquist E.A."/>
            <person name="Lipzen A."/>
            <person name="Malagnac F."/>
            <person name="Mello A."/>
            <person name="Molinier V."/>
            <person name="Miyauchi S."/>
            <person name="Poulain J."/>
            <person name="Riccioni C."/>
            <person name="Rubini A."/>
            <person name="Sitrit Y."/>
            <person name="Splivallo R."/>
            <person name="Traeger S."/>
            <person name="Wang M."/>
            <person name="Zifcakova L."/>
            <person name="Wipf D."/>
            <person name="Zambonelli A."/>
            <person name="Paolocci F."/>
            <person name="Nowrousian M."/>
            <person name="Ottonello S."/>
            <person name="Baldrian P."/>
            <person name="Spatafora J.W."/>
            <person name="Henrissat B."/>
            <person name="Nagy L.G."/>
            <person name="Aury J.M."/>
            <person name="Wincker P."/>
            <person name="Grigoriev I.V."/>
            <person name="Bonfante P."/>
            <person name="Martin F.M."/>
        </authorList>
    </citation>
    <scope>NUCLEOTIDE SEQUENCE [LARGE SCALE GENOMIC DNA]</scope>
    <source>
        <strain evidence="3 4">CCBAS932</strain>
    </source>
</reference>
<keyword evidence="2" id="KW-1133">Transmembrane helix</keyword>
<name>A0A3N4KX45_9PEZI</name>
<evidence type="ECO:0000313" key="3">
    <source>
        <dbReference type="EMBL" id="RPB15076.1"/>
    </source>
</evidence>
<dbReference type="Proteomes" id="UP000277580">
    <property type="component" value="Unassembled WGS sequence"/>
</dbReference>
<evidence type="ECO:0000313" key="4">
    <source>
        <dbReference type="Proteomes" id="UP000277580"/>
    </source>
</evidence>
<feature type="compositionally biased region" description="Basic and acidic residues" evidence="1">
    <location>
        <begin position="103"/>
        <end position="112"/>
    </location>
</feature>
<evidence type="ECO:0000256" key="2">
    <source>
        <dbReference type="SAM" id="Phobius"/>
    </source>
</evidence>
<dbReference type="InParanoid" id="A0A3N4KX45"/>
<organism evidence="3 4">
    <name type="scientific">Morchella conica CCBAS932</name>
    <dbReference type="NCBI Taxonomy" id="1392247"/>
    <lineage>
        <taxon>Eukaryota</taxon>
        <taxon>Fungi</taxon>
        <taxon>Dikarya</taxon>
        <taxon>Ascomycota</taxon>
        <taxon>Pezizomycotina</taxon>
        <taxon>Pezizomycetes</taxon>
        <taxon>Pezizales</taxon>
        <taxon>Morchellaceae</taxon>
        <taxon>Morchella</taxon>
    </lineage>
</organism>
<gene>
    <name evidence="3" type="ORF">P167DRAFT_33228</name>
</gene>
<protein>
    <submittedName>
        <fullName evidence="3">Uncharacterized protein</fullName>
    </submittedName>
</protein>